<evidence type="ECO:0000256" key="1">
    <source>
        <dbReference type="ARBA" id="ARBA00009477"/>
    </source>
</evidence>
<dbReference type="Pfam" id="PF25989">
    <property type="entry name" value="YknX_C"/>
    <property type="match status" value="1"/>
</dbReference>
<reference evidence="4" key="2">
    <citation type="submission" date="2020-09" db="EMBL/GenBank/DDBJ databases">
        <authorList>
            <person name="Sun Q."/>
            <person name="Sedlacek I."/>
        </authorList>
    </citation>
    <scope>NUCLEOTIDE SEQUENCE</scope>
    <source>
        <strain evidence="4">CCM 7897</strain>
    </source>
</reference>
<dbReference type="Gene3D" id="2.40.50.100">
    <property type="match status" value="1"/>
</dbReference>
<dbReference type="RefSeq" id="WP_188583687.1">
    <property type="nucleotide sequence ID" value="NZ_BMCT01000010.1"/>
</dbReference>
<dbReference type="Gene3D" id="2.40.420.20">
    <property type="match status" value="1"/>
</dbReference>
<comment type="similarity">
    <text evidence="1">Belongs to the membrane fusion protein (MFP) (TC 8.A.1) family.</text>
</comment>
<dbReference type="Gene3D" id="1.10.287.470">
    <property type="entry name" value="Helix hairpin bin"/>
    <property type="match status" value="1"/>
</dbReference>
<evidence type="ECO:0000313" key="5">
    <source>
        <dbReference type="Proteomes" id="UP000606044"/>
    </source>
</evidence>
<sequence length="406" mass="42996">MCTRTASRSRTPSSVRAASLGVLVAVLLGTGGLAPALAQAPAAKGLTVSVVRPVDQELAETLLVTGSLLPREELQVGPEIEGYRVIEILAEVGDTVAKGQVLARLSRDMLDTQLAQNNANIAKARAAIAQQQASLDQALAQEAEANSAVERTRQLRKTGTATQETLDERERAVKVTAAQVAAARESLHAAEADAVLVQAQRAELDLRIQRTDIRAPDAGVILARDIRIGAIALSSRTEPLFRIARDGAIDLDAEIPEVSLPRVELGQSVTVTPAGFTRSVEGKVRLISAEVDKASRLGRAKIALPADKGLRPGSYGRGLILLDKRRGLSVPQAAVMFDAEGAYVLLVKDGVIAERRVKTGLKADGRIEITEGVTTDDRVVARAAGFLRDGDKVTPVDATQTASETR</sequence>
<dbReference type="GO" id="GO:1990281">
    <property type="term" value="C:efflux pump complex"/>
    <property type="evidence" value="ECO:0007669"/>
    <property type="project" value="TreeGrafter"/>
</dbReference>
<protein>
    <submittedName>
        <fullName evidence="4">Hemolysin D</fullName>
    </submittedName>
</protein>
<dbReference type="AlphaFoldDB" id="A0A917CEF2"/>
<gene>
    <name evidence="4" type="ORF">GCM10007301_50990</name>
</gene>
<dbReference type="InterPro" id="IPR058792">
    <property type="entry name" value="Beta-barrel_RND_2"/>
</dbReference>
<feature type="domain" description="YknX-like C-terminal permuted SH3-like" evidence="3">
    <location>
        <begin position="328"/>
        <end position="394"/>
    </location>
</feature>
<evidence type="ECO:0000313" key="4">
    <source>
        <dbReference type="EMBL" id="GGF84813.1"/>
    </source>
</evidence>
<keyword evidence="5" id="KW-1185">Reference proteome</keyword>
<accession>A0A917CEF2</accession>
<dbReference type="Gene3D" id="2.40.30.170">
    <property type="match status" value="1"/>
</dbReference>
<comment type="caution">
    <text evidence="4">The sequence shown here is derived from an EMBL/GenBank/DDBJ whole genome shotgun (WGS) entry which is preliminary data.</text>
</comment>
<dbReference type="GO" id="GO:0015562">
    <property type="term" value="F:efflux transmembrane transporter activity"/>
    <property type="evidence" value="ECO:0007669"/>
    <property type="project" value="TreeGrafter"/>
</dbReference>
<evidence type="ECO:0000259" key="3">
    <source>
        <dbReference type="Pfam" id="PF25989"/>
    </source>
</evidence>
<evidence type="ECO:0000259" key="2">
    <source>
        <dbReference type="Pfam" id="PF25954"/>
    </source>
</evidence>
<dbReference type="InterPro" id="IPR058637">
    <property type="entry name" value="YknX-like_C"/>
</dbReference>
<dbReference type="SUPFAM" id="SSF111369">
    <property type="entry name" value="HlyD-like secretion proteins"/>
    <property type="match status" value="2"/>
</dbReference>
<dbReference type="PANTHER" id="PTHR30469">
    <property type="entry name" value="MULTIDRUG RESISTANCE PROTEIN MDTA"/>
    <property type="match status" value="1"/>
</dbReference>
<dbReference type="Proteomes" id="UP000606044">
    <property type="component" value="Unassembled WGS sequence"/>
</dbReference>
<organism evidence="4 5">
    <name type="scientific">Azorhizobium oxalatiphilum</name>
    <dbReference type="NCBI Taxonomy" id="980631"/>
    <lineage>
        <taxon>Bacteria</taxon>
        <taxon>Pseudomonadati</taxon>
        <taxon>Pseudomonadota</taxon>
        <taxon>Alphaproteobacteria</taxon>
        <taxon>Hyphomicrobiales</taxon>
        <taxon>Xanthobacteraceae</taxon>
        <taxon>Azorhizobium</taxon>
    </lineage>
</organism>
<dbReference type="InterPro" id="IPR006143">
    <property type="entry name" value="RND_pump_MFP"/>
</dbReference>
<proteinExistence type="inferred from homology"/>
<feature type="domain" description="CusB-like beta-barrel" evidence="2">
    <location>
        <begin position="251"/>
        <end position="316"/>
    </location>
</feature>
<dbReference type="Pfam" id="PF25954">
    <property type="entry name" value="Beta-barrel_RND_2"/>
    <property type="match status" value="1"/>
</dbReference>
<dbReference type="PANTHER" id="PTHR30469:SF15">
    <property type="entry name" value="HLYD FAMILY OF SECRETION PROTEINS"/>
    <property type="match status" value="1"/>
</dbReference>
<dbReference type="NCBIfam" id="TIGR01730">
    <property type="entry name" value="RND_mfp"/>
    <property type="match status" value="1"/>
</dbReference>
<reference evidence="4" key="1">
    <citation type="journal article" date="2014" name="Int. J. Syst. Evol. Microbiol.">
        <title>Complete genome sequence of Corynebacterium casei LMG S-19264T (=DSM 44701T), isolated from a smear-ripened cheese.</title>
        <authorList>
            <consortium name="US DOE Joint Genome Institute (JGI-PGF)"/>
            <person name="Walter F."/>
            <person name="Albersmeier A."/>
            <person name="Kalinowski J."/>
            <person name="Ruckert C."/>
        </authorList>
    </citation>
    <scope>NUCLEOTIDE SEQUENCE</scope>
    <source>
        <strain evidence="4">CCM 7897</strain>
    </source>
</reference>
<dbReference type="EMBL" id="BMCT01000010">
    <property type="protein sequence ID" value="GGF84813.1"/>
    <property type="molecule type" value="Genomic_DNA"/>
</dbReference>
<name>A0A917CEF2_9HYPH</name>